<name>A0A9D9E7H1_9LACO</name>
<dbReference type="Gene3D" id="3.30.1330.30">
    <property type="match status" value="1"/>
</dbReference>
<keyword evidence="1" id="KW-0687">Ribonucleoprotein</keyword>
<comment type="caution">
    <text evidence="1">The sequence shown here is derived from an EMBL/GenBank/DDBJ whole genome shotgun (WGS) entry which is preliminary data.</text>
</comment>
<evidence type="ECO:0000313" key="2">
    <source>
        <dbReference type="Proteomes" id="UP000823614"/>
    </source>
</evidence>
<keyword evidence="1" id="KW-0689">Ribosomal protein</keyword>
<gene>
    <name evidence="1" type="ORF">IAA89_04315</name>
</gene>
<reference evidence="1" key="1">
    <citation type="submission" date="2020-10" db="EMBL/GenBank/DDBJ databases">
        <authorList>
            <person name="Gilroy R."/>
        </authorList>
    </citation>
    <scope>NUCLEOTIDE SEQUENCE</scope>
    <source>
        <strain evidence="1">C6-149</strain>
    </source>
</reference>
<dbReference type="EMBL" id="JADIMP010000066">
    <property type="protein sequence ID" value="MBO8441638.1"/>
    <property type="molecule type" value="Genomic_DNA"/>
</dbReference>
<dbReference type="GO" id="GO:0005840">
    <property type="term" value="C:ribosome"/>
    <property type="evidence" value="ECO:0007669"/>
    <property type="project" value="UniProtKB-KW"/>
</dbReference>
<organism evidence="1 2">
    <name type="scientific">Candidatus Gallilactobacillus intestinavium</name>
    <dbReference type="NCBI Taxonomy" id="2840838"/>
    <lineage>
        <taxon>Bacteria</taxon>
        <taxon>Bacillati</taxon>
        <taxon>Bacillota</taxon>
        <taxon>Bacilli</taxon>
        <taxon>Lactobacillales</taxon>
        <taxon>Lactobacillaceae</taxon>
        <taxon>Lactobacillaceae incertae sedis</taxon>
        <taxon>Candidatus Gallilactobacillus</taxon>
    </lineage>
</organism>
<dbReference type="AlphaFoldDB" id="A0A9D9E7H1"/>
<evidence type="ECO:0000313" key="1">
    <source>
        <dbReference type="EMBL" id="MBO8441638.1"/>
    </source>
</evidence>
<reference evidence="1" key="2">
    <citation type="journal article" date="2021" name="PeerJ">
        <title>Extensive microbial diversity within the chicken gut microbiome revealed by metagenomics and culture.</title>
        <authorList>
            <person name="Gilroy R."/>
            <person name="Ravi A."/>
            <person name="Getino M."/>
            <person name="Pursley I."/>
            <person name="Horton D.L."/>
            <person name="Alikhan N.F."/>
            <person name="Baker D."/>
            <person name="Gharbi K."/>
            <person name="Hall N."/>
            <person name="Watson M."/>
            <person name="Adriaenssens E.M."/>
            <person name="Foster-Nyarko E."/>
            <person name="Jarju S."/>
            <person name="Secka A."/>
            <person name="Antonio M."/>
            <person name="Oren A."/>
            <person name="Chaudhuri R.R."/>
            <person name="La Ragione R."/>
            <person name="Hildebrand F."/>
            <person name="Pallen M.J."/>
        </authorList>
    </citation>
    <scope>NUCLEOTIDE SEQUENCE</scope>
    <source>
        <strain evidence="1">C6-149</strain>
    </source>
</reference>
<proteinExistence type="predicted"/>
<protein>
    <submittedName>
        <fullName evidence="1">50S ribosomal protein L7</fullName>
    </submittedName>
</protein>
<dbReference type="Proteomes" id="UP000823614">
    <property type="component" value="Unassembled WGS sequence"/>
</dbReference>
<accession>A0A9D9E7H1</accession>
<dbReference type="SUPFAM" id="SSF55315">
    <property type="entry name" value="L30e-like"/>
    <property type="match status" value="1"/>
</dbReference>
<dbReference type="InterPro" id="IPR029064">
    <property type="entry name" value="Ribosomal_eL30-like_sf"/>
</dbReference>
<sequence length="94" mass="10520">MNNRQQILNLLGIAQRAGKIVSGEQSIFLNSKKIYLLFVANDISKNSYTKIKKINEPIIDQFNSFELSNAIGKTRKLIGLTDKGLANKIISLIK</sequence>